<reference evidence="3 4" key="1">
    <citation type="submission" date="2016-09" db="EMBL/GenBank/DDBJ databases">
        <title>Complete genome sequence of Actinomyces hongkongensis HKU8.</title>
        <authorList>
            <person name="Gao Y.-X."/>
            <person name="Zhou Y.-Y."/>
            <person name="Xie Y."/>
            <person name="Wang M."/>
            <person name="Wang S.-J."/>
            <person name="Shen S.-G."/>
        </authorList>
    </citation>
    <scope>NUCLEOTIDE SEQUENCE [LARGE SCALE GENOMIC DNA]</scope>
    <source>
        <strain evidence="3 4">HKU8</strain>
    </source>
</reference>
<keyword evidence="2" id="KW-1133">Transmembrane helix</keyword>
<dbReference type="RefSeq" id="WP_009743716.1">
    <property type="nucleotide sequence ID" value="NZ_CP017298.1"/>
</dbReference>
<evidence type="ECO:0000313" key="3">
    <source>
        <dbReference type="EMBL" id="AOS47332.1"/>
    </source>
</evidence>
<evidence type="ECO:0000313" key="4">
    <source>
        <dbReference type="Proteomes" id="UP000095214"/>
    </source>
</evidence>
<evidence type="ECO:0000256" key="1">
    <source>
        <dbReference type="SAM" id="MobiDB-lite"/>
    </source>
</evidence>
<dbReference type="STRING" id="178339.BH719_05180"/>
<gene>
    <name evidence="3" type="ORF">BH719_05180</name>
</gene>
<organism evidence="3 4">
    <name type="scientific">Pauljensenia hongkongensis</name>
    <dbReference type="NCBI Taxonomy" id="178339"/>
    <lineage>
        <taxon>Bacteria</taxon>
        <taxon>Bacillati</taxon>
        <taxon>Actinomycetota</taxon>
        <taxon>Actinomycetes</taxon>
        <taxon>Actinomycetales</taxon>
        <taxon>Actinomycetaceae</taxon>
        <taxon>Pauljensenia</taxon>
    </lineage>
</organism>
<feature type="region of interest" description="Disordered" evidence="1">
    <location>
        <begin position="1"/>
        <end position="41"/>
    </location>
</feature>
<name>A0A1D8B2H4_9ACTO</name>
<keyword evidence="4" id="KW-1185">Reference proteome</keyword>
<feature type="compositionally biased region" description="Polar residues" evidence="1">
    <location>
        <begin position="29"/>
        <end position="40"/>
    </location>
</feature>
<dbReference type="OrthoDB" id="3253878at2"/>
<feature type="transmembrane region" description="Helical" evidence="2">
    <location>
        <begin position="64"/>
        <end position="87"/>
    </location>
</feature>
<protein>
    <submittedName>
        <fullName evidence="3">Uncharacterized protein</fullName>
    </submittedName>
</protein>
<proteinExistence type="predicted"/>
<feature type="transmembrane region" description="Helical" evidence="2">
    <location>
        <begin position="194"/>
        <end position="216"/>
    </location>
</feature>
<keyword evidence="2" id="KW-0472">Membrane</keyword>
<dbReference type="EMBL" id="CP017298">
    <property type="protein sequence ID" value="AOS47332.1"/>
    <property type="molecule type" value="Genomic_DNA"/>
</dbReference>
<dbReference type="AlphaFoldDB" id="A0A1D8B2H4"/>
<evidence type="ECO:0000256" key="2">
    <source>
        <dbReference type="SAM" id="Phobius"/>
    </source>
</evidence>
<dbReference type="Proteomes" id="UP000095214">
    <property type="component" value="Chromosome"/>
</dbReference>
<keyword evidence="2" id="KW-0812">Transmembrane</keyword>
<accession>A0A1D8B2H4</accession>
<sequence>MSTPTPDDGNRAPFAGQQPDQPATPWPQYGQQAAPEQSGSAYGQQAVPAAYAAPPQLPSRAPGVLCIVLGLVLMIIIAPVVFFSTAVSSITDEFSNAAAGVQRLSNGGGVTLESQDGYFLQVVPPDTATACSLTDSGGQSYAMQKQDSSGSLFSAEGLRPGSYTVECAGASDTATFIGLPFSGDILQNSARSSLIWSTVVGVTGVGVLILGIVLVVRANKRRRDIQVDIMMSGVQRQ</sequence>
<dbReference type="KEGG" id="phon:BH719_05180"/>